<reference evidence="1 2" key="1">
    <citation type="submission" date="2020-03" db="EMBL/GenBank/DDBJ databases">
        <title>Bradyrhizobium diversity isolated from nodules of Indigofera sp.</title>
        <authorList>
            <person name="Klepa M."/>
            <person name="Helene L."/>
            <person name="Hungria M."/>
        </authorList>
    </citation>
    <scope>NUCLEOTIDE SEQUENCE [LARGE SCALE GENOMIC DNA]</scope>
    <source>
        <strain evidence="1 2">WSM 1791</strain>
    </source>
</reference>
<protein>
    <submittedName>
        <fullName evidence="1">Uncharacterized protein</fullName>
    </submittedName>
</protein>
<accession>A0A7Y4LZ30</accession>
<dbReference type="EMBL" id="JAAVLX010000012">
    <property type="protein sequence ID" value="NOJ43889.1"/>
    <property type="molecule type" value="Genomic_DNA"/>
</dbReference>
<dbReference type="AlphaFoldDB" id="A0A7Y4LZ30"/>
<dbReference type="Proteomes" id="UP000544122">
    <property type="component" value="Unassembled WGS sequence"/>
</dbReference>
<name>A0A7Y4LZ30_9BRAD</name>
<evidence type="ECO:0000313" key="2">
    <source>
        <dbReference type="Proteomes" id="UP000544122"/>
    </source>
</evidence>
<keyword evidence="2" id="KW-1185">Reference proteome</keyword>
<comment type="caution">
    <text evidence="1">The sequence shown here is derived from an EMBL/GenBank/DDBJ whole genome shotgun (WGS) entry which is preliminary data.</text>
</comment>
<gene>
    <name evidence="1" type="ORF">HCN58_30800</name>
</gene>
<evidence type="ECO:0000313" key="1">
    <source>
        <dbReference type="EMBL" id="NOJ43889.1"/>
    </source>
</evidence>
<sequence>MPSAASEAAISLMTKPTIALDDAARTLALVKDRCLAAGEYRRGIDGACHGFTHNSGGVVVGSAEDRRIRFQCAPSSTLSKQLEEIGFKPVSVGTTEPLKSVSLTQRWRTASEMVCANTTSSRKWWSMNF</sequence>
<proteinExistence type="predicted"/>
<organism evidence="1 2">
    <name type="scientific">Bradyrhizobium australiense</name>
    <dbReference type="NCBI Taxonomy" id="2721161"/>
    <lineage>
        <taxon>Bacteria</taxon>
        <taxon>Pseudomonadati</taxon>
        <taxon>Pseudomonadota</taxon>
        <taxon>Alphaproteobacteria</taxon>
        <taxon>Hyphomicrobiales</taxon>
        <taxon>Nitrobacteraceae</taxon>
        <taxon>Bradyrhizobium</taxon>
    </lineage>
</organism>
<dbReference type="RefSeq" id="WP_171583084.1">
    <property type="nucleotide sequence ID" value="NZ_JAAVLX010000012.1"/>
</dbReference>